<dbReference type="Pfam" id="PF00001">
    <property type="entry name" value="7tm_1"/>
    <property type="match status" value="1"/>
</dbReference>
<sequence>VSVFTTLGIIGLFTNILVIKIVYRNSKLKNTPSFLILHLAIADILSSGQPIVIGFALMYLAPLNWPHQSIMMICRLAFYWWLVGYSLSAAMLTLISIERYRAIIQPIKLRLAGRRLNYIILSLWIACFIISLPITLLADVDPIYYFDCQVEVDLYPTFADIYFTIITVAVYFLPLVIISICYTCIIRKFRRDTK</sequence>
<dbReference type="KEGG" id="tad:TRIADDRAFT_5465"/>
<evidence type="ECO:0000256" key="9">
    <source>
        <dbReference type="SAM" id="Phobius"/>
    </source>
</evidence>
<dbReference type="PRINTS" id="PR00237">
    <property type="entry name" value="GPCRRHODOPSN"/>
</dbReference>
<organism evidence="11 12">
    <name type="scientific">Trichoplax adhaerens</name>
    <name type="common">Trichoplax reptans</name>
    <dbReference type="NCBI Taxonomy" id="10228"/>
    <lineage>
        <taxon>Eukaryota</taxon>
        <taxon>Metazoa</taxon>
        <taxon>Placozoa</taxon>
        <taxon>Uniplacotomia</taxon>
        <taxon>Trichoplacea</taxon>
        <taxon>Trichoplacidae</taxon>
        <taxon>Trichoplax</taxon>
    </lineage>
</organism>
<dbReference type="CDD" id="cd00637">
    <property type="entry name" value="7tm_classA_rhodopsin-like"/>
    <property type="match status" value="1"/>
</dbReference>
<dbReference type="InterPro" id="IPR000276">
    <property type="entry name" value="GPCR_Rhodpsn"/>
</dbReference>
<feature type="transmembrane region" description="Helical" evidence="9">
    <location>
        <begin position="161"/>
        <end position="185"/>
    </location>
</feature>
<comment type="similarity">
    <text evidence="8">Belongs to the G-protein coupled receptor 1 family.</text>
</comment>
<feature type="transmembrane region" description="Helical" evidence="9">
    <location>
        <begin position="118"/>
        <end position="138"/>
    </location>
</feature>
<protein>
    <recommendedName>
        <fullName evidence="10">G-protein coupled receptors family 1 profile domain-containing protein</fullName>
    </recommendedName>
</protein>
<keyword evidence="12" id="KW-1185">Reference proteome</keyword>
<feature type="non-terminal residue" evidence="11">
    <location>
        <position position="194"/>
    </location>
</feature>
<evidence type="ECO:0000313" key="12">
    <source>
        <dbReference type="Proteomes" id="UP000009022"/>
    </source>
</evidence>
<dbReference type="SUPFAM" id="SSF81321">
    <property type="entry name" value="Family A G protein-coupled receptor-like"/>
    <property type="match status" value="1"/>
</dbReference>
<evidence type="ECO:0000313" key="11">
    <source>
        <dbReference type="EMBL" id="EDV27371.1"/>
    </source>
</evidence>
<dbReference type="Gene3D" id="1.20.1070.10">
    <property type="entry name" value="Rhodopsin 7-helix transmembrane proteins"/>
    <property type="match status" value="1"/>
</dbReference>
<feature type="non-terminal residue" evidence="11">
    <location>
        <position position="1"/>
    </location>
</feature>
<keyword evidence="7 8" id="KW-0807">Transducer</keyword>
<dbReference type="RefSeq" id="XP_002109205.1">
    <property type="nucleotide sequence ID" value="XM_002109169.1"/>
</dbReference>
<evidence type="ECO:0000256" key="2">
    <source>
        <dbReference type="ARBA" id="ARBA00022692"/>
    </source>
</evidence>
<evidence type="ECO:0000256" key="1">
    <source>
        <dbReference type="ARBA" id="ARBA00004141"/>
    </source>
</evidence>
<dbReference type="PROSITE" id="PS50262">
    <property type="entry name" value="G_PROTEIN_RECEP_F1_2"/>
    <property type="match status" value="1"/>
</dbReference>
<dbReference type="HOGENOM" id="CLU_009579_6_0_1"/>
<dbReference type="InParanoid" id="B3RN02"/>
<dbReference type="PhylomeDB" id="B3RN02"/>
<comment type="subcellular location">
    <subcellularLocation>
        <location evidence="1">Membrane</location>
        <topology evidence="1">Multi-pass membrane protein</topology>
    </subcellularLocation>
</comment>
<evidence type="ECO:0000256" key="4">
    <source>
        <dbReference type="ARBA" id="ARBA00023040"/>
    </source>
</evidence>
<evidence type="ECO:0000256" key="5">
    <source>
        <dbReference type="ARBA" id="ARBA00023136"/>
    </source>
</evidence>
<proteinExistence type="inferred from homology"/>
<feature type="domain" description="G-protein coupled receptors family 1 profile" evidence="10">
    <location>
        <begin position="14"/>
        <end position="194"/>
    </location>
</feature>
<gene>
    <name evidence="11" type="ORF">TRIADDRAFT_5465</name>
</gene>
<feature type="transmembrane region" description="Helical" evidence="9">
    <location>
        <begin position="6"/>
        <end position="23"/>
    </location>
</feature>
<dbReference type="InterPro" id="IPR017452">
    <property type="entry name" value="GPCR_Rhodpsn_7TM"/>
</dbReference>
<reference evidence="11 12" key="1">
    <citation type="journal article" date="2008" name="Nature">
        <title>The Trichoplax genome and the nature of placozoans.</title>
        <authorList>
            <person name="Srivastava M."/>
            <person name="Begovic E."/>
            <person name="Chapman J."/>
            <person name="Putnam N.H."/>
            <person name="Hellsten U."/>
            <person name="Kawashima T."/>
            <person name="Kuo A."/>
            <person name="Mitros T."/>
            <person name="Salamov A."/>
            <person name="Carpenter M.L."/>
            <person name="Signorovitch A.Y."/>
            <person name="Moreno M.A."/>
            <person name="Kamm K."/>
            <person name="Grimwood J."/>
            <person name="Schmutz J."/>
            <person name="Shapiro H."/>
            <person name="Grigoriev I.V."/>
            <person name="Buss L.W."/>
            <person name="Schierwater B."/>
            <person name="Dellaporta S.L."/>
            <person name="Rokhsar D.S."/>
        </authorList>
    </citation>
    <scope>NUCLEOTIDE SEQUENCE [LARGE SCALE GENOMIC DNA]</scope>
    <source>
        <strain evidence="11 12">Grell-BS-1999</strain>
    </source>
</reference>
<keyword evidence="6 8" id="KW-0675">Receptor</keyword>
<dbReference type="GO" id="GO:0016020">
    <property type="term" value="C:membrane"/>
    <property type="evidence" value="ECO:0007669"/>
    <property type="project" value="UniProtKB-SubCell"/>
</dbReference>
<dbReference type="AlphaFoldDB" id="B3RN02"/>
<dbReference type="CTD" id="6750420"/>
<evidence type="ECO:0000259" key="10">
    <source>
        <dbReference type="PROSITE" id="PS50262"/>
    </source>
</evidence>
<evidence type="ECO:0000256" key="3">
    <source>
        <dbReference type="ARBA" id="ARBA00022989"/>
    </source>
</evidence>
<dbReference type="eggNOG" id="KOG3656">
    <property type="taxonomic scope" value="Eukaryota"/>
</dbReference>
<dbReference type="EMBL" id="DS985242">
    <property type="protein sequence ID" value="EDV27371.1"/>
    <property type="molecule type" value="Genomic_DNA"/>
</dbReference>
<dbReference type="GeneID" id="6750420"/>
<dbReference type="PANTHER" id="PTHR45695:SF9">
    <property type="entry name" value="LEUCOKININ RECEPTOR"/>
    <property type="match status" value="1"/>
</dbReference>
<keyword evidence="5 9" id="KW-0472">Membrane</keyword>
<evidence type="ECO:0000256" key="6">
    <source>
        <dbReference type="ARBA" id="ARBA00023170"/>
    </source>
</evidence>
<dbReference type="GO" id="GO:0004930">
    <property type="term" value="F:G protein-coupled receptor activity"/>
    <property type="evidence" value="ECO:0007669"/>
    <property type="project" value="UniProtKB-KW"/>
</dbReference>
<feature type="transmembrane region" description="Helical" evidence="9">
    <location>
        <begin position="35"/>
        <end position="58"/>
    </location>
</feature>
<accession>B3RN02</accession>
<dbReference type="PROSITE" id="PS00237">
    <property type="entry name" value="G_PROTEIN_RECEP_F1_1"/>
    <property type="match status" value="1"/>
</dbReference>
<dbReference type="OrthoDB" id="6410526at2759"/>
<dbReference type="PANTHER" id="PTHR45695">
    <property type="entry name" value="LEUCOKININ RECEPTOR-RELATED"/>
    <property type="match status" value="1"/>
</dbReference>
<feature type="transmembrane region" description="Helical" evidence="9">
    <location>
        <begin position="78"/>
        <end position="97"/>
    </location>
</feature>
<evidence type="ECO:0000256" key="8">
    <source>
        <dbReference type="RuleBase" id="RU000688"/>
    </source>
</evidence>
<dbReference type="STRING" id="10228.B3RN02"/>
<keyword evidence="3 9" id="KW-1133">Transmembrane helix</keyword>
<dbReference type="Proteomes" id="UP000009022">
    <property type="component" value="Unassembled WGS sequence"/>
</dbReference>
<keyword evidence="4 8" id="KW-0297">G-protein coupled receptor</keyword>
<name>B3RN02_TRIAD</name>
<evidence type="ECO:0000256" key="7">
    <source>
        <dbReference type="ARBA" id="ARBA00023224"/>
    </source>
</evidence>
<keyword evidence="2 8" id="KW-0812">Transmembrane</keyword>